<accession>A0A2G3E2P8</accession>
<keyword evidence="1" id="KW-0472">Membrane</keyword>
<keyword evidence="1" id="KW-0812">Transmembrane</keyword>
<evidence type="ECO:0000256" key="1">
    <source>
        <dbReference type="SAM" id="Phobius"/>
    </source>
</evidence>
<organism evidence="2 3">
    <name type="scientific">Agathobacter ruminis</name>
    <dbReference type="NCBI Taxonomy" id="1712665"/>
    <lineage>
        <taxon>Bacteria</taxon>
        <taxon>Bacillati</taxon>
        <taxon>Bacillota</taxon>
        <taxon>Clostridia</taxon>
        <taxon>Lachnospirales</taxon>
        <taxon>Lachnospiraceae</taxon>
        <taxon>Agathobacter</taxon>
    </lineage>
</organism>
<evidence type="ECO:0000313" key="2">
    <source>
        <dbReference type="EMBL" id="PHU37557.1"/>
    </source>
</evidence>
<gene>
    <name evidence="2" type="ORF">CSX02_07330</name>
</gene>
<dbReference type="EMBL" id="PDYG01000042">
    <property type="protein sequence ID" value="PHU37557.1"/>
    <property type="molecule type" value="Genomic_DNA"/>
</dbReference>
<feature type="transmembrane region" description="Helical" evidence="1">
    <location>
        <begin position="397"/>
        <end position="415"/>
    </location>
</feature>
<feature type="transmembrane region" description="Helical" evidence="1">
    <location>
        <begin position="252"/>
        <end position="274"/>
    </location>
</feature>
<sequence>MDERGLKMERITKYIKQKRYGLMAFGIPFLIAVLICIGNRVFPFGPNSMLHIDMYHQYCPFFTEFAEKLKHGGSLLYTWNLGLGSDYISLYAYYLASPLNFLLILCPRAFVIEFMELTILFKIGLSGMMMYLYLRDHGRLNLLASAKRNSLKRAALVFSTTYALSGFVAAYSWDIMWMDTVALAPLVILGLEKLVKDQKPALYTISLAVAIWSNYYIAIMLCIFLVCYFVWLFMTKAKGWKAKILATGRFGLYSLLAGGMSAILILPEIIVLGYSGSSMGDGFPSKMEWYFNVLAEFGRMNVATDIYTSTEHWPNLYCGAFTILLVILYAFNRKISWKNKLAAFAMVAFFMIGYANNYLDFFWHGFHFPESLPGRQSYLFAFLLLTMAFDAWRKRSYYNWQIFVAVAVALALLGLSYWNGKEEITPFWSYALTAMFFLLYLLLYLVRRSKGMKWFLMLVVFSEIAANMTATGIGVTSRVSYKQNDADYAYLLSVVRDREGDDFYRVEAPNRLTKNDCSYHSYPAATVFSSLMNIDVSHFYQSVYMEGGKNYYCYNGATPLTSAMLSVDYIITQNELAENPYWTLAEQSGNLYLYRATYSLSAGYVIDSGIPQMWDSAYPTTSDRINNLTELTELLGASDRYLRLCAHEEDREEGCTTIHIEEPGYYYASYFTNSSDRLTMSSSRGYQRTFSKASHRYLLELGACEAGDEIKISNAKGDILQFNLFSLNEETVQTAYETLAKEQLKVTGHSDTTLDGTVKTEGGQMIFSIPYVPGWKAYVDGKECELQPFEDAFLSLSLGSGTHDIHLEYHTPGLLTGAVISALCIAIFLLLLVGRRFFYAKENQHCDSVL</sequence>
<dbReference type="PANTHER" id="PTHR38454">
    <property type="entry name" value="INTEGRAL MEMBRANE PROTEIN-RELATED"/>
    <property type="match status" value="1"/>
</dbReference>
<keyword evidence="1" id="KW-1133">Transmembrane helix</keyword>
<dbReference type="AlphaFoldDB" id="A0A2G3E2P8"/>
<feature type="transmembrane region" description="Helical" evidence="1">
    <location>
        <begin position="454"/>
        <end position="475"/>
    </location>
</feature>
<proteinExistence type="predicted"/>
<evidence type="ECO:0000313" key="3">
    <source>
        <dbReference type="Proteomes" id="UP000224563"/>
    </source>
</evidence>
<dbReference type="InterPro" id="IPR018580">
    <property type="entry name" value="Uncharacterised_YfhO"/>
</dbReference>
<feature type="transmembrane region" description="Helical" evidence="1">
    <location>
        <begin position="427"/>
        <end position="447"/>
    </location>
</feature>
<feature type="transmembrane region" description="Helical" evidence="1">
    <location>
        <begin position="313"/>
        <end position="331"/>
    </location>
</feature>
<keyword evidence="3" id="KW-1185">Reference proteome</keyword>
<protein>
    <recommendedName>
        <fullName evidence="4">Bacterial membrane protein YfhO</fullName>
    </recommendedName>
</protein>
<name>A0A2G3E2P8_9FIRM</name>
<evidence type="ECO:0008006" key="4">
    <source>
        <dbReference type="Google" id="ProtNLM"/>
    </source>
</evidence>
<feature type="transmembrane region" description="Helical" evidence="1">
    <location>
        <begin position="813"/>
        <end position="833"/>
    </location>
</feature>
<feature type="transmembrane region" description="Helical" evidence="1">
    <location>
        <begin position="20"/>
        <end position="42"/>
    </location>
</feature>
<reference evidence="2 3" key="2">
    <citation type="submission" date="2017-10" db="EMBL/GenBank/DDBJ databases">
        <authorList>
            <person name="Banno H."/>
            <person name="Chua N.-H."/>
        </authorList>
    </citation>
    <scope>NUCLEOTIDE SEQUENCE [LARGE SCALE GENOMIC DNA]</scope>
    <source>
        <strain evidence="2 3">JK623</strain>
    </source>
</reference>
<feature type="transmembrane region" description="Helical" evidence="1">
    <location>
        <begin position="343"/>
        <end position="363"/>
    </location>
</feature>
<dbReference type="Proteomes" id="UP000224563">
    <property type="component" value="Unassembled WGS sequence"/>
</dbReference>
<reference evidence="2 3" key="1">
    <citation type="submission" date="2017-10" db="EMBL/GenBank/DDBJ databases">
        <title>Resolving the taxonomy of Roseburia spp., Eubacterium rectale and Agathobacter spp. through phylogenomic analysis.</title>
        <authorList>
            <person name="Sheridan P.O."/>
            <person name="Walker A.W."/>
            <person name="Duncan S.H."/>
            <person name="Scott K.P."/>
            <person name="Toole P.W.O."/>
            <person name="Luis P."/>
            <person name="Flint H.J."/>
        </authorList>
    </citation>
    <scope>NUCLEOTIDE SEQUENCE [LARGE SCALE GENOMIC DNA]</scope>
    <source>
        <strain evidence="2 3">JK623</strain>
    </source>
</reference>
<feature type="transmembrane region" description="Helical" evidence="1">
    <location>
        <begin position="201"/>
        <end position="231"/>
    </location>
</feature>
<feature type="transmembrane region" description="Helical" evidence="1">
    <location>
        <begin position="375"/>
        <end position="392"/>
    </location>
</feature>
<dbReference type="PANTHER" id="PTHR38454:SF1">
    <property type="entry name" value="INTEGRAL MEMBRANE PROTEIN"/>
    <property type="match status" value="1"/>
</dbReference>
<feature type="transmembrane region" description="Helical" evidence="1">
    <location>
        <begin position="154"/>
        <end position="173"/>
    </location>
</feature>
<comment type="caution">
    <text evidence="2">The sequence shown here is derived from an EMBL/GenBank/DDBJ whole genome shotgun (WGS) entry which is preliminary data.</text>
</comment>
<dbReference type="Pfam" id="PF09586">
    <property type="entry name" value="YfhO"/>
    <property type="match status" value="1"/>
</dbReference>